<feature type="transmembrane region" description="Helical" evidence="7">
    <location>
        <begin position="39"/>
        <end position="57"/>
    </location>
</feature>
<evidence type="ECO:0000256" key="5">
    <source>
        <dbReference type="ARBA" id="ARBA00022989"/>
    </source>
</evidence>
<evidence type="ECO:0000259" key="8">
    <source>
        <dbReference type="Pfam" id="PF02397"/>
    </source>
</evidence>
<proteinExistence type="inferred from homology"/>
<protein>
    <submittedName>
        <fullName evidence="9">Sugar transferase</fullName>
    </submittedName>
</protein>
<feature type="transmembrane region" description="Helical" evidence="7">
    <location>
        <begin position="7"/>
        <end position="27"/>
    </location>
</feature>
<dbReference type="OrthoDB" id="9808602at2"/>
<feature type="transmembrane region" description="Helical" evidence="7">
    <location>
        <begin position="229"/>
        <end position="252"/>
    </location>
</feature>
<comment type="subcellular location">
    <subcellularLocation>
        <location evidence="1">Membrane</location>
        <topology evidence="1">Multi-pass membrane protein</topology>
    </subcellularLocation>
</comment>
<gene>
    <name evidence="9" type="ORF">ELB75_04060</name>
</gene>
<keyword evidence="4 7" id="KW-0812">Transmembrane</keyword>
<keyword evidence="6 7" id="KW-0472">Membrane</keyword>
<dbReference type="EMBL" id="CP034670">
    <property type="protein sequence ID" value="AZR59271.1"/>
    <property type="molecule type" value="Genomic_DNA"/>
</dbReference>
<dbReference type="GO" id="GO:0016020">
    <property type="term" value="C:membrane"/>
    <property type="evidence" value="ECO:0007669"/>
    <property type="project" value="UniProtKB-SubCell"/>
</dbReference>
<feature type="transmembrane region" description="Helical" evidence="7">
    <location>
        <begin position="69"/>
        <end position="90"/>
    </location>
</feature>
<feature type="transmembrane region" description="Helical" evidence="7">
    <location>
        <begin position="96"/>
        <end position="116"/>
    </location>
</feature>
<evidence type="ECO:0000313" key="9">
    <source>
        <dbReference type="EMBL" id="AZR59271.1"/>
    </source>
</evidence>
<evidence type="ECO:0000256" key="4">
    <source>
        <dbReference type="ARBA" id="ARBA00022692"/>
    </source>
</evidence>
<dbReference type="GO" id="GO:0016780">
    <property type="term" value="F:phosphotransferase activity, for other substituted phosphate groups"/>
    <property type="evidence" value="ECO:0007669"/>
    <property type="project" value="TreeGrafter"/>
</dbReference>
<comment type="similarity">
    <text evidence="2">Belongs to the bacterial sugar transferase family.</text>
</comment>
<dbReference type="NCBIfam" id="TIGR03025">
    <property type="entry name" value="EPS_sugtrans"/>
    <property type="match status" value="1"/>
</dbReference>
<dbReference type="PANTHER" id="PTHR30576">
    <property type="entry name" value="COLANIC BIOSYNTHESIS UDP-GLUCOSE LIPID CARRIER TRANSFERASE"/>
    <property type="match status" value="1"/>
</dbReference>
<evidence type="ECO:0000256" key="7">
    <source>
        <dbReference type="SAM" id="Phobius"/>
    </source>
</evidence>
<dbReference type="AlphaFoldDB" id="A0A3S9SI98"/>
<dbReference type="RefSeq" id="WP_126982822.1">
    <property type="nucleotide sequence ID" value="NZ_CP034670.1"/>
</dbReference>
<dbReference type="Proteomes" id="UP000282435">
    <property type="component" value="Chromosome"/>
</dbReference>
<evidence type="ECO:0000256" key="2">
    <source>
        <dbReference type="ARBA" id="ARBA00006464"/>
    </source>
</evidence>
<keyword evidence="3 9" id="KW-0808">Transferase</keyword>
<evidence type="ECO:0000256" key="1">
    <source>
        <dbReference type="ARBA" id="ARBA00004141"/>
    </source>
</evidence>
<evidence type="ECO:0000256" key="6">
    <source>
        <dbReference type="ARBA" id="ARBA00023136"/>
    </source>
</evidence>
<keyword evidence="5 7" id="KW-1133">Transmembrane helix</keyword>
<dbReference type="PANTHER" id="PTHR30576:SF0">
    <property type="entry name" value="UNDECAPRENYL-PHOSPHATE N-ACETYLGALACTOSAMINYL 1-PHOSPHATE TRANSFERASE-RELATED"/>
    <property type="match status" value="1"/>
</dbReference>
<organism evidence="9 10">
    <name type="scientific">Eikenella corrodens</name>
    <dbReference type="NCBI Taxonomy" id="539"/>
    <lineage>
        <taxon>Bacteria</taxon>
        <taxon>Pseudomonadati</taxon>
        <taxon>Pseudomonadota</taxon>
        <taxon>Betaproteobacteria</taxon>
        <taxon>Neisseriales</taxon>
        <taxon>Neisseriaceae</taxon>
        <taxon>Eikenella</taxon>
    </lineage>
</organism>
<reference evidence="9 10" key="1">
    <citation type="submission" date="2018-12" db="EMBL/GenBank/DDBJ databases">
        <title>Genome sequencing of Eikenella corrodens KCOM 3110 (= JS217).</title>
        <authorList>
            <person name="Koo J.-K."/>
            <person name="Park S.-N."/>
            <person name="Lim Y.K."/>
        </authorList>
    </citation>
    <scope>NUCLEOTIDE SEQUENCE [LARGE SCALE GENOMIC DNA]</scope>
    <source>
        <strain evidence="9 10">KCOM 3110</strain>
    </source>
</reference>
<feature type="domain" description="Bacterial sugar transferase" evidence="8">
    <location>
        <begin position="224"/>
        <end position="406"/>
    </location>
</feature>
<sequence length="412" mass="46742">MIRNSARILRFVTAALVILIAPAWWFWPPREWTHPTATNLSSYSLLLAGLLLSYALSRNLTRFPGERSKLSVIPVSAIGLGLPLVFAAMLRLPYSVYYLAAGFALTVLYLFAETWLEKRHIRHLYYIDVEGMRDLPQLSNIRWHELAEPRLPETGRVNTVVTNLHAPDLGADWQRFLADCTLRGIAVYNIRQVEESLTGRVKIRHMYENDLGSLLPSPAYMAIKQALEALMVVASLPLTLPLMLATALAVGLESPGPVLFVQNRVGRGGREFKIYKFRSMVCDSEKHGAQLAQEGDARITRIGRFIRKTRLDELPQFWNIIKGDMALIGPRPEQKAFVRQFEQSIPFYGYRHIVRPGLSGWAQVMQGYAGNTDETQVKIEHDFYYIKHLSFALDVLILFKTLKTILTGFGAR</sequence>
<name>A0A3S9SI98_EIKCO</name>
<evidence type="ECO:0000256" key="3">
    <source>
        <dbReference type="ARBA" id="ARBA00022679"/>
    </source>
</evidence>
<evidence type="ECO:0000313" key="10">
    <source>
        <dbReference type="Proteomes" id="UP000282435"/>
    </source>
</evidence>
<accession>A0A3S9SI98</accession>
<dbReference type="InterPro" id="IPR003362">
    <property type="entry name" value="Bact_transf"/>
</dbReference>
<dbReference type="InterPro" id="IPR017475">
    <property type="entry name" value="EPS_sugar_tfrase"/>
</dbReference>
<dbReference type="Pfam" id="PF02397">
    <property type="entry name" value="Bac_transf"/>
    <property type="match status" value="1"/>
</dbReference>